<reference evidence="3" key="1">
    <citation type="submission" date="2015-06" db="EMBL/GenBank/DDBJ databases">
        <title>Expansion of signal transduction pathways in fungi by whole-genome duplication.</title>
        <authorList>
            <consortium name="DOE Joint Genome Institute"/>
            <person name="Corrochano L.M."/>
            <person name="Kuo A."/>
            <person name="Marcet-Houben M."/>
            <person name="Polaino S."/>
            <person name="Salamov A."/>
            <person name="Villalobos J.M."/>
            <person name="Alvarez M.I."/>
            <person name="Avalos J."/>
            <person name="Benito E.P."/>
            <person name="Benoit I."/>
            <person name="Burger G."/>
            <person name="Camino L.P."/>
            <person name="Canovas D."/>
            <person name="Cerda-Olmedo E."/>
            <person name="Cheng J.-F."/>
            <person name="Dominguez A."/>
            <person name="Elias M."/>
            <person name="Eslava A.P."/>
            <person name="Glaser F."/>
            <person name="Grimwood J."/>
            <person name="Gutierrez G."/>
            <person name="Heitman J."/>
            <person name="Henrissat B."/>
            <person name="Iturriaga E.A."/>
            <person name="Lang B.F."/>
            <person name="Lavin J.L."/>
            <person name="Lee S."/>
            <person name="Li W."/>
            <person name="Lindquist E."/>
            <person name="Lopez-Garcia S."/>
            <person name="Luque E.M."/>
            <person name="Marcos A.T."/>
            <person name="Martin J."/>
            <person name="McCluskey K."/>
            <person name="Medina H.R."/>
            <person name="Miralles-Duran A."/>
            <person name="Miyazaki A."/>
            <person name="Munoz-Torres E."/>
            <person name="Oguiza J.A."/>
            <person name="Ohm R."/>
            <person name="Olmedo M."/>
            <person name="Orejas M."/>
            <person name="Ortiz-Castellanos L."/>
            <person name="Pisabarro A.G."/>
            <person name="Rodriguez-Romero J."/>
            <person name="Ruiz-Herrera J."/>
            <person name="Ruiz-Vazquez R."/>
            <person name="Sanz C."/>
            <person name="Schackwitz W."/>
            <person name="Schmutz J."/>
            <person name="Shahriari M."/>
            <person name="Shelest E."/>
            <person name="Silva-Franco F."/>
            <person name="Soanes D."/>
            <person name="Syed K."/>
            <person name="Tagua V.G."/>
            <person name="Talbot N.J."/>
            <person name="Thon M."/>
            <person name="De vries R.P."/>
            <person name="Wiebenga A."/>
            <person name="Yadav J.S."/>
            <person name="Braun E.L."/>
            <person name="Baker S."/>
            <person name="Garre V."/>
            <person name="Horwitz B."/>
            <person name="Torres-Martinez S."/>
            <person name="Idnurm A."/>
            <person name="Herrera-Estrella A."/>
            <person name="Gabaldon T."/>
            <person name="Grigoriev I.V."/>
        </authorList>
    </citation>
    <scope>NUCLEOTIDE SEQUENCE [LARGE SCALE GENOMIC DNA]</scope>
    <source>
        <strain evidence="3">NRRL 1555(-)</strain>
    </source>
</reference>
<keyword evidence="1" id="KW-0812">Transmembrane</keyword>
<dbReference type="GeneID" id="29003901"/>
<evidence type="ECO:0000313" key="2">
    <source>
        <dbReference type="EMBL" id="OAD72697.1"/>
    </source>
</evidence>
<dbReference type="AlphaFoldDB" id="A0A162PGU5"/>
<accession>A0A162PGU5</accession>
<dbReference type="RefSeq" id="XP_018290737.1">
    <property type="nucleotide sequence ID" value="XM_018442995.1"/>
</dbReference>
<gene>
    <name evidence="2" type="ORF">PHYBLDRAFT_74168</name>
</gene>
<evidence type="ECO:0000256" key="1">
    <source>
        <dbReference type="SAM" id="Phobius"/>
    </source>
</evidence>
<keyword evidence="1" id="KW-1133">Transmembrane helix</keyword>
<keyword evidence="1" id="KW-0472">Membrane</keyword>
<dbReference type="Proteomes" id="UP000077315">
    <property type="component" value="Unassembled WGS sequence"/>
</dbReference>
<sequence>MRLYQLLTRTIKVYKYNCLLWVFKVVILGAMSNIPDILLIFPLVSDVFNRTGIFKQATHHWFFERNNICIALLNSNNMKNDEKSDLKYIIVSLDCKPRSILFS</sequence>
<dbReference type="InParanoid" id="A0A162PGU5"/>
<name>A0A162PGU5_PHYB8</name>
<dbReference type="EMBL" id="KV440982">
    <property type="protein sequence ID" value="OAD72697.1"/>
    <property type="molecule type" value="Genomic_DNA"/>
</dbReference>
<feature type="transmembrane region" description="Helical" evidence="1">
    <location>
        <begin position="21"/>
        <end position="44"/>
    </location>
</feature>
<organism evidence="2 3">
    <name type="scientific">Phycomyces blakesleeanus (strain ATCC 8743b / DSM 1359 / FGSC 10004 / NBRC 33097 / NRRL 1555)</name>
    <dbReference type="NCBI Taxonomy" id="763407"/>
    <lineage>
        <taxon>Eukaryota</taxon>
        <taxon>Fungi</taxon>
        <taxon>Fungi incertae sedis</taxon>
        <taxon>Mucoromycota</taxon>
        <taxon>Mucoromycotina</taxon>
        <taxon>Mucoromycetes</taxon>
        <taxon>Mucorales</taxon>
        <taxon>Phycomycetaceae</taxon>
        <taxon>Phycomyces</taxon>
    </lineage>
</organism>
<evidence type="ECO:0000313" key="3">
    <source>
        <dbReference type="Proteomes" id="UP000077315"/>
    </source>
</evidence>
<protein>
    <submittedName>
        <fullName evidence="2">Uncharacterized protein</fullName>
    </submittedName>
</protein>
<dbReference type="VEuPathDB" id="FungiDB:PHYBLDRAFT_74168"/>
<keyword evidence="3" id="KW-1185">Reference proteome</keyword>
<proteinExistence type="predicted"/>